<feature type="domain" description="BACK" evidence="1">
    <location>
        <begin position="70"/>
        <end position="116"/>
    </location>
</feature>
<keyword evidence="3" id="KW-1185">Reference proteome</keyword>
<protein>
    <recommendedName>
        <fullName evidence="1">BACK domain-containing protein</fullName>
    </recommendedName>
</protein>
<dbReference type="Gene3D" id="1.25.40.420">
    <property type="match status" value="1"/>
</dbReference>
<dbReference type="InterPro" id="IPR011705">
    <property type="entry name" value="BACK"/>
</dbReference>
<evidence type="ECO:0000313" key="3">
    <source>
        <dbReference type="Proteomes" id="UP001620645"/>
    </source>
</evidence>
<dbReference type="Pfam" id="PF07707">
    <property type="entry name" value="BACK"/>
    <property type="match status" value="1"/>
</dbReference>
<gene>
    <name evidence="2" type="ORF">niasHS_011855</name>
</gene>
<sequence>MASSKSGNLVDRMKHLLSTAKGADDVEKEKCAKNKANLSALQPKVLNRCICQTPIPKLSNVFLAFAQTRLFDFEDFAHRCLLYICQNADELFESDEFLQIDQKLLCEIFDCDHLVISGIRRDCPWNGQLMIGKWATKR</sequence>
<dbReference type="EMBL" id="JBICCN010000264">
    <property type="protein sequence ID" value="KAL3081770.1"/>
    <property type="molecule type" value="Genomic_DNA"/>
</dbReference>
<evidence type="ECO:0000259" key="1">
    <source>
        <dbReference type="Pfam" id="PF07707"/>
    </source>
</evidence>
<organism evidence="2 3">
    <name type="scientific">Heterodera schachtii</name>
    <name type="common">Sugarbeet cyst nematode worm</name>
    <name type="synonym">Tylenchus schachtii</name>
    <dbReference type="NCBI Taxonomy" id="97005"/>
    <lineage>
        <taxon>Eukaryota</taxon>
        <taxon>Metazoa</taxon>
        <taxon>Ecdysozoa</taxon>
        <taxon>Nematoda</taxon>
        <taxon>Chromadorea</taxon>
        <taxon>Rhabditida</taxon>
        <taxon>Tylenchina</taxon>
        <taxon>Tylenchomorpha</taxon>
        <taxon>Tylenchoidea</taxon>
        <taxon>Heteroderidae</taxon>
        <taxon>Heteroderinae</taxon>
        <taxon>Heterodera</taxon>
    </lineage>
</organism>
<evidence type="ECO:0000313" key="2">
    <source>
        <dbReference type="EMBL" id="KAL3081770.1"/>
    </source>
</evidence>
<comment type="caution">
    <text evidence="2">The sequence shown here is derived from an EMBL/GenBank/DDBJ whole genome shotgun (WGS) entry which is preliminary data.</text>
</comment>
<accession>A0ABD2IVC9</accession>
<dbReference type="CDD" id="cd14733">
    <property type="entry name" value="BACK"/>
    <property type="match status" value="1"/>
</dbReference>
<proteinExistence type="predicted"/>
<name>A0ABD2IVC9_HETSC</name>
<dbReference type="Proteomes" id="UP001620645">
    <property type="component" value="Unassembled WGS sequence"/>
</dbReference>
<dbReference type="AlphaFoldDB" id="A0ABD2IVC9"/>
<reference evidence="2 3" key="1">
    <citation type="submission" date="2024-10" db="EMBL/GenBank/DDBJ databases">
        <authorList>
            <person name="Kim D."/>
        </authorList>
    </citation>
    <scope>NUCLEOTIDE SEQUENCE [LARGE SCALE GENOMIC DNA]</scope>
    <source>
        <strain evidence="2">Taebaek</strain>
    </source>
</reference>